<feature type="non-terminal residue" evidence="2">
    <location>
        <position position="172"/>
    </location>
</feature>
<reference evidence="2 3" key="1">
    <citation type="journal article" date="2021" name="Commun. Biol.">
        <title>The genome of Shorea leprosula (Dipterocarpaceae) highlights the ecological relevance of drought in aseasonal tropical rainforests.</title>
        <authorList>
            <person name="Ng K.K.S."/>
            <person name="Kobayashi M.J."/>
            <person name="Fawcett J.A."/>
            <person name="Hatakeyama M."/>
            <person name="Paape T."/>
            <person name="Ng C.H."/>
            <person name="Ang C.C."/>
            <person name="Tnah L.H."/>
            <person name="Lee C.T."/>
            <person name="Nishiyama T."/>
            <person name="Sese J."/>
            <person name="O'Brien M.J."/>
            <person name="Copetti D."/>
            <person name="Mohd Noor M.I."/>
            <person name="Ong R.C."/>
            <person name="Putra M."/>
            <person name="Sireger I.Z."/>
            <person name="Indrioko S."/>
            <person name="Kosugi Y."/>
            <person name="Izuno A."/>
            <person name="Isagi Y."/>
            <person name="Lee S.L."/>
            <person name="Shimizu K.K."/>
        </authorList>
    </citation>
    <scope>NUCLEOTIDE SEQUENCE [LARGE SCALE GENOMIC DNA]</scope>
    <source>
        <strain evidence="2">214</strain>
    </source>
</reference>
<dbReference type="Pfam" id="PF23247">
    <property type="entry name" value="LRR_RPS2"/>
    <property type="match status" value="1"/>
</dbReference>
<evidence type="ECO:0000313" key="3">
    <source>
        <dbReference type="Proteomes" id="UP001054252"/>
    </source>
</evidence>
<evidence type="ECO:0000259" key="1">
    <source>
        <dbReference type="Pfam" id="PF23247"/>
    </source>
</evidence>
<dbReference type="Gene3D" id="3.80.10.10">
    <property type="entry name" value="Ribonuclease Inhibitor"/>
    <property type="match status" value="1"/>
</dbReference>
<name>A0AAV5MW95_9ROSI</name>
<organism evidence="2 3">
    <name type="scientific">Rubroshorea leprosula</name>
    <dbReference type="NCBI Taxonomy" id="152421"/>
    <lineage>
        <taxon>Eukaryota</taxon>
        <taxon>Viridiplantae</taxon>
        <taxon>Streptophyta</taxon>
        <taxon>Embryophyta</taxon>
        <taxon>Tracheophyta</taxon>
        <taxon>Spermatophyta</taxon>
        <taxon>Magnoliopsida</taxon>
        <taxon>eudicotyledons</taxon>
        <taxon>Gunneridae</taxon>
        <taxon>Pentapetalae</taxon>
        <taxon>rosids</taxon>
        <taxon>malvids</taxon>
        <taxon>Malvales</taxon>
        <taxon>Dipterocarpaceae</taxon>
        <taxon>Rubroshorea</taxon>
    </lineage>
</organism>
<evidence type="ECO:0000313" key="2">
    <source>
        <dbReference type="EMBL" id="GKV53829.1"/>
    </source>
</evidence>
<dbReference type="EMBL" id="BPVZ01001992">
    <property type="protein sequence ID" value="GKV53829.1"/>
    <property type="molecule type" value="Genomic_DNA"/>
</dbReference>
<feature type="domain" description="Disease resistance protein At4g27190-like leucine-rich repeats" evidence="1">
    <location>
        <begin position="1"/>
        <end position="64"/>
    </location>
</feature>
<comment type="caution">
    <text evidence="2">The sequence shown here is derived from an EMBL/GenBank/DDBJ whole genome shotgun (WGS) entry which is preliminary data.</text>
</comment>
<keyword evidence="3" id="KW-1185">Reference proteome</keyword>
<protein>
    <recommendedName>
        <fullName evidence="1">Disease resistance protein At4g27190-like leucine-rich repeats domain-containing protein</fullName>
    </recommendedName>
</protein>
<accession>A0AAV5MW95</accession>
<proteinExistence type="predicted"/>
<sequence>MVKVFTQLEKLEIYGCRAMEVVILMEGLEEEEEERMCQTMFPKLETLVLSNLSQLIRFCSNSNSQLEERSETQGLNASGSQVVPIIKSPLEQTEATKLVFPQVKCLKLCHLQKFESFFSQMHIIEWPSLKRMHVWACDKVQIFASTFPCINTARRNNQPESCTQHPLFWINQ</sequence>
<dbReference type="AlphaFoldDB" id="A0AAV5MW95"/>
<dbReference type="InterPro" id="IPR057135">
    <property type="entry name" value="At4g27190-like_LRR"/>
</dbReference>
<dbReference type="InterPro" id="IPR032675">
    <property type="entry name" value="LRR_dom_sf"/>
</dbReference>
<dbReference type="Proteomes" id="UP001054252">
    <property type="component" value="Unassembled WGS sequence"/>
</dbReference>
<gene>
    <name evidence="2" type="ORF">SLEP1_g60342</name>
</gene>